<evidence type="ECO:0000256" key="8">
    <source>
        <dbReference type="ARBA" id="ARBA00022840"/>
    </source>
</evidence>
<evidence type="ECO:0000256" key="10">
    <source>
        <dbReference type="ARBA" id="ARBA00032806"/>
    </source>
</evidence>
<evidence type="ECO:0000256" key="4">
    <source>
        <dbReference type="ARBA" id="ARBA00015647"/>
    </source>
</evidence>
<dbReference type="SUPFAM" id="SSF52374">
    <property type="entry name" value="Nucleotidylyl transferase"/>
    <property type="match status" value="1"/>
</dbReference>
<keyword evidence="8" id="KW-0067">ATP-binding</keyword>
<dbReference type="HAMAP" id="MF_00158">
    <property type="entry name" value="PanC"/>
    <property type="match status" value="1"/>
</dbReference>
<dbReference type="Gene3D" id="3.30.1300.10">
    <property type="entry name" value="Pantoate-beta-alanine ligase, C-terminal domain"/>
    <property type="match status" value="1"/>
</dbReference>
<gene>
    <name evidence="12" type="ORF">BN7_2803</name>
</gene>
<dbReference type="HOGENOM" id="CLU_047148_1_0_1"/>
<dbReference type="NCBIfam" id="TIGR00018">
    <property type="entry name" value="panC"/>
    <property type="match status" value="1"/>
</dbReference>
<evidence type="ECO:0000256" key="5">
    <source>
        <dbReference type="ARBA" id="ARBA00022598"/>
    </source>
</evidence>
<evidence type="ECO:0000256" key="9">
    <source>
        <dbReference type="ARBA" id="ARBA00029902"/>
    </source>
</evidence>
<protein>
    <recommendedName>
        <fullName evidence="4">Pantoate--beta-alanine ligase</fullName>
        <ecNumber evidence="3">6.3.2.1</ecNumber>
    </recommendedName>
    <alternativeName>
        <fullName evidence="10">Pantoate-activating enzyme</fullName>
    </alternativeName>
    <alternativeName>
        <fullName evidence="9">Pantothenate synthetase</fullName>
    </alternativeName>
</protein>
<dbReference type="AlphaFoldDB" id="K0KDS5"/>
<dbReference type="InterPro" id="IPR003721">
    <property type="entry name" value="Pantoate_ligase"/>
</dbReference>
<dbReference type="UniPathway" id="UPA00028">
    <property type="reaction ID" value="UER00005"/>
</dbReference>
<dbReference type="GO" id="GO:0005524">
    <property type="term" value="F:ATP binding"/>
    <property type="evidence" value="ECO:0007669"/>
    <property type="project" value="UniProtKB-KW"/>
</dbReference>
<keyword evidence="5 12" id="KW-0436">Ligase</keyword>
<keyword evidence="6" id="KW-0566">Pantothenate biosynthesis</keyword>
<dbReference type="InParanoid" id="K0KDS5"/>
<dbReference type="GO" id="GO:0015940">
    <property type="term" value="P:pantothenate biosynthetic process"/>
    <property type="evidence" value="ECO:0007669"/>
    <property type="project" value="UniProtKB-UniPathway"/>
</dbReference>
<dbReference type="FunCoup" id="K0KDS5">
    <property type="interactions" value="209"/>
</dbReference>
<proteinExistence type="inferred from homology"/>
<dbReference type="EMBL" id="CAIF01000074">
    <property type="protein sequence ID" value="CCH43255.1"/>
    <property type="molecule type" value="Genomic_DNA"/>
</dbReference>
<dbReference type="Pfam" id="PF02569">
    <property type="entry name" value="Pantoate_ligase"/>
    <property type="match status" value="1"/>
</dbReference>
<dbReference type="Gene3D" id="3.40.50.620">
    <property type="entry name" value="HUPs"/>
    <property type="match status" value="1"/>
</dbReference>
<dbReference type="Proteomes" id="UP000009328">
    <property type="component" value="Unassembled WGS sequence"/>
</dbReference>
<sequence>MTDIKIIRTVKELRSWKSTTSGSIGFVPTMGALHKGHLSLDNPYTVVSIFVNPSQFAPGEDLDSYPRTFDQDYSILSNLKIQNKTVSVIFAPTISEMYPSGIDLDLTKQKGAFVTVLGVSEQLEGKTRPNFFRGVSTVVLKLFNAVQPQFAYFGQKDIQQTVVLKRMVKDLLLPLEIIVMPIVREDSGLALSSRNSYLSESLRSRSSIIYENLQECEKIYQESHNELTKDEIVSRFIDLINNEPDFQIDYISLANLETLEELSTIKPGQSAVLSTAVYVTENNRTIRLLDNIILN</sequence>
<keyword evidence="13" id="KW-1185">Reference proteome</keyword>
<evidence type="ECO:0000256" key="11">
    <source>
        <dbReference type="ARBA" id="ARBA00048258"/>
    </source>
</evidence>
<dbReference type="eggNOG" id="KOG3042">
    <property type="taxonomic scope" value="Eukaryota"/>
</dbReference>
<name>K0KDS5_WICCF</name>
<dbReference type="STRING" id="1206466.K0KDS5"/>
<evidence type="ECO:0000256" key="6">
    <source>
        <dbReference type="ARBA" id="ARBA00022655"/>
    </source>
</evidence>
<evidence type="ECO:0000313" key="12">
    <source>
        <dbReference type="EMBL" id="CCH43255.1"/>
    </source>
</evidence>
<dbReference type="PANTHER" id="PTHR21299">
    <property type="entry name" value="CYTIDYLATE KINASE/PANTOATE-BETA-ALANINE LIGASE"/>
    <property type="match status" value="1"/>
</dbReference>
<comment type="caution">
    <text evidence="12">The sequence shown here is derived from an EMBL/GenBank/DDBJ whole genome shotgun (WGS) entry which is preliminary data.</text>
</comment>
<dbReference type="InterPro" id="IPR014729">
    <property type="entry name" value="Rossmann-like_a/b/a_fold"/>
</dbReference>
<dbReference type="GO" id="GO:0004592">
    <property type="term" value="F:pantoate-beta-alanine ligase activity"/>
    <property type="evidence" value="ECO:0007669"/>
    <property type="project" value="UniProtKB-EC"/>
</dbReference>
<evidence type="ECO:0000256" key="1">
    <source>
        <dbReference type="ARBA" id="ARBA00004990"/>
    </source>
</evidence>
<dbReference type="PANTHER" id="PTHR21299:SF1">
    <property type="entry name" value="PANTOATE--BETA-ALANINE LIGASE"/>
    <property type="match status" value="1"/>
</dbReference>
<evidence type="ECO:0000313" key="13">
    <source>
        <dbReference type="Proteomes" id="UP000009328"/>
    </source>
</evidence>
<keyword evidence="7" id="KW-0547">Nucleotide-binding</keyword>
<dbReference type="EC" id="6.3.2.1" evidence="3"/>
<organism evidence="12 13">
    <name type="scientific">Wickerhamomyces ciferrii (strain ATCC 14091 / BCRC 22168 / CBS 111 / JCM 3599 / NBRC 0793 / NRRL Y-1031 F-60-10)</name>
    <name type="common">Yeast</name>
    <name type="synonym">Pichia ciferrii</name>
    <dbReference type="NCBI Taxonomy" id="1206466"/>
    <lineage>
        <taxon>Eukaryota</taxon>
        <taxon>Fungi</taxon>
        <taxon>Dikarya</taxon>
        <taxon>Ascomycota</taxon>
        <taxon>Saccharomycotina</taxon>
        <taxon>Saccharomycetes</taxon>
        <taxon>Phaffomycetales</taxon>
        <taxon>Wickerhamomycetaceae</taxon>
        <taxon>Wickerhamomyces</taxon>
    </lineage>
</organism>
<reference evidence="12 13" key="1">
    <citation type="journal article" date="2012" name="Eukaryot. Cell">
        <title>Draft genome sequence of Wickerhamomyces ciferrii NRRL Y-1031 F-60-10.</title>
        <authorList>
            <person name="Schneider J."/>
            <person name="Andrea H."/>
            <person name="Blom J."/>
            <person name="Jaenicke S."/>
            <person name="Ruckert C."/>
            <person name="Schorsch C."/>
            <person name="Szczepanowski R."/>
            <person name="Farwick M."/>
            <person name="Goesmann A."/>
            <person name="Puhler A."/>
            <person name="Schaffer S."/>
            <person name="Tauch A."/>
            <person name="Kohler T."/>
            <person name="Brinkrolf K."/>
        </authorList>
    </citation>
    <scope>NUCLEOTIDE SEQUENCE [LARGE SCALE GENOMIC DNA]</scope>
    <source>
        <strain evidence="13">ATCC 14091 / BCRC 22168 / CBS 111 / JCM 3599 / NBRC 0793 / NRRL Y-1031 F-60-10</strain>
    </source>
</reference>
<comment type="catalytic activity">
    <reaction evidence="11">
        <text>(R)-pantoate + beta-alanine + ATP = (R)-pantothenate + AMP + diphosphate + H(+)</text>
        <dbReference type="Rhea" id="RHEA:10912"/>
        <dbReference type="ChEBI" id="CHEBI:15378"/>
        <dbReference type="ChEBI" id="CHEBI:15980"/>
        <dbReference type="ChEBI" id="CHEBI:29032"/>
        <dbReference type="ChEBI" id="CHEBI:30616"/>
        <dbReference type="ChEBI" id="CHEBI:33019"/>
        <dbReference type="ChEBI" id="CHEBI:57966"/>
        <dbReference type="ChEBI" id="CHEBI:456215"/>
        <dbReference type="EC" id="6.3.2.1"/>
    </reaction>
</comment>
<evidence type="ECO:0000256" key="7">
    <source>
        <dbReference type="ARBA" id="ARBA00022741"/>
    </source>
</evidence>
<evidence type="ECO:0000256" key="2">
    <source>
        <dbReference type="ARBA" id="ARBA00009256"/>
    </source>
</evidence>
<dbReference type="InterPro" id="IPR042176">
    <property type="entry name" value="Pantoate_ligase_C"/>
</dbReference>
<comment type="similarity">
    <text evidence="2">Belongs to the pantothenate synthetase family.</text>
</comment>
<accession>K0KDS5</accession>
<evidence type="ECO:0000256" key="3">
    <source>
        <dbReference type="ARBA" id="ARBA00012219"/>
    </source>
</evidence>
<comment type="pathway">
    <text evidence="1">Cofactor biosynthesis; (R)-pantothenate biosynthesis; (R)-pantothenate from (R)-pantoate and beta-alanine: step 1/1.</text>
</comment>